<dbReference type="EMBL" id="QPJT01000029">
    <property type="protein sequence ID" value="RCX10448.1"/>
    <property type="molecule type" value="Genomic_DNA"/>
</dbReference>
<dbReference type="RefSeq" id="WP_114299501.1">
    <property type="nucleotide sequence ID" value="NZ_QPJT01000029.1"/>
</dbReference>
<reference evidence="2 3" key="1">
    <citation type="submission" date="2018-07" db="EMBL/GenBank/DDBJ databases">
        <title>Genomic Encyclopedia of Type Strains, Phase IV (KMG-IV): sequencing the most valuable type-strain genomes for metagenomic binning, comparative biology and taxonomic classification.</title>
        <authorList>
            <person name="Goeker M."/>
        </authorList>
    </citation>
    <scope>NUCLEOTIDE SEQUENCE [LARGE SCALE GENOMIC DNA]</scope>
    <source>
        <strain evidence="2 3">DSM 27016</strain>
    </source>
</reference>
<evidence type="ECO:0000313" key="3">
    <source>
        <dbReference type="Proteomes" id="UP000253034"/>
    </source>
</evidence>
<gene>
    <name evidence="2" type="ORF">DFR58_12940</name>
</gene>
<dbReference type="Proteomes" id="UP000253034">
    <property type="component" value="Unassembled WGS sequence"/>
</dbReference>
<sequence length="285" mass="32714">MKDGLMHMLWNVIFVSIPEETFLVCFILVLQKKFDYLNFSNKIMFSKFAVAILIPAILSNILKYFGIEGNNVLLFFIPTLIISMLIIYKANTIRKLLDSVVSTLIAVFVWMTIEFMYMPIVINLISATVVEINSSVFLNFLLTIPERLLEILIIAYFLKRKFNAFKIDIIRTISKSRAMTIFSLILLSINIFIIGLGGKFIIFDRCLVSLDIGKQLFFIIETLIIPIFNMVIIYVIVYNMKYKEIAEKVVKRDNINTVIAIVDSSLNEGKYKEASAALEDIKTII</sequence>
<feature type="transmembrane region" description="Helical" evidence="1">
    <location>
        <begin position="43"/>
        <end position="65"/>
    </location>
</feature>
<feature type="transmembrane region" description="Helical" evidence="1">
    <location>
        <begin position="215"/>
        <end position="238"/>
    </location>
</feature>
<comment type="caution">
    <text evidence="2">The sequence shown here is derived from an EMBL/GenBank/DDBJ whole genome shotgun (WGS) entry which is preliminary data.</text>
</comment>
<name>A0A369AQ31_9FIRM</name>
<keyword evidence="1" id="KW-0472">Membrane</keyword>
<protein>
    <submittedName>
        <fullName evidence="2">Uncharacterized protein</fullName>
    </submittedName>
</protein>
<keyword evidence="3" id="KW-1185">Reference proteome</keyword>
<dbReference type="AlphaFoldDB" id="A0A369AQ31"/>
<proteinExistence type="predicted"/>
<accession>A0A369AQ31</accession>
<evidence type="ECO:0000313" key="2">
    <source>
        <dbReference type="EMBL" id="RCX10448.1"/>
    </source>
</evidence>
<keyword evidence="1" id="KW-1133">Transmembrane helix</keyword>
<feature type="transmembrane region" description="Helical" evidence="1">
    <location>
        <begin position="137"/>
        <end position="158"/>
    </location>
</feature>
<keyword evidence="1" id="KW-0812">Transmembrane</keyword>
<feature type="transmembrane region" description="Helical" evidence="1">
    <location>
        <begin position="12"/>
        <end position="31"/>
    </location>
</feature>
<feature type="transmembrane region" description="Helical" evidence="1">
    <location>
        <begin position="100"/>
        <end position="125"/>
    </location>
</feature>
<organism evidence="2 3">
    <name type="scientific">Anaerobacterium chartisolvens</name>
    <dbReference type="NCBI Taxonomy" id="1297424"/>
    <lineage>
        <taxon>Bacteria</taxon>
        <taxon>Bacillati</taxon>
        <taxon>Bacillota</taxon>
        <taxon>Clostridia</taxon>
        <taxon>Eubacteriales</taxon>
        <taxon>Oscillospiraceae</taxon>
        <taxon>Anaerobacterium</taxon>
    </lineage>
</organism>
<feature type="transmembrane region" description="Helical" evidence="1">
    <location>
        <begin position="179"/>
        <end position="203"/>
    </location>
</feature>
<dbReference type="OrthoDB" id="9825643at2"/>
<feature type="transmembrane region" description="Helical" evidence="1">
    <location>
        <begin position="71"/>
        <end position="88"/>
    </location>
</feature>
<evidence type="ECO:0000256" key="1">
    <source>
        <dbReference type="SAM" id="Phobius"/>
    </source>
</evidence>